<protein>
    <submittedName>
        <fullName evidence="4">Phospholipid/glycerol acyltransferase</fullName>
    </submittedName>
</protein>
<gene>
    <name evidence="4" type="ordered locus">Sulac_0499</name>
</gene>
<dbReference type="Proteomes" id="UP000005439">
    <property type="component" value="Chromosome"/>
</dbReference>
<dbReference type="GO" id="GO:0003841">
    <property type="term" value="F:1-acylglycerol-3-phosphate O-acyltransferase activity"/>
    <property type="evidence" value="ECO:0007669"/>
    <property type="project" value="TreeGrafter"/>
</dbReference>
<proteinExistence type="predicted"/>
<dbReference type="Gene3D" id="1.25.40.10">
    <property type="entry name" value="Tetratricopeptide repeat domain"/>
    <property type="match status" value="1"/>
</dbReference>
<dbReference type="InterPro" id="IPR011990">
    <property type="entry name" value="TPR-like_helical_dom_sf"/>
</dbReference>
<dbReference type="HOGENOM" id="CLU_663783_0_0_9"/>
<dbReference type="SUPFAM" id="SSF69593">
    <property type="entry name" value="Glycerol-3-phosphate (1)-acyltransferase"/>
    <property type="match status" value="1"/>
</dbReference>
<keyword evidence="2 4" id="KW-0012">Acyltransferase</keyword>
<keyword evidence="5" id="KW-1185">Reference proteome</keyword>
<dbReference type="InterPro" id="IPR002123">
    <property type="entry name" value="Plipid/glycerol_acylTrfase"/>
</dbReference>
<sequence>MIDRLSRGLIVPLTQWFMLDHLEGTEHIPASGGYLIVANHASFFDHFVVAAVIQRTRGHQVKFLTKKESFEHPLSRWWHTAVGCIPLNRQAADTQAIRATLRALADGQVVCVYPEGTRTLTGFLQSGKPGAALLAALAQVPLLPIGIAGTFDVLPKHRVWPQRQRVTVRIGEPLAIPALPRRQRDAALAEWTQRIMDRLASLSGEPTWPDAVPSEPETSYERRLQAARYWNDRGIQAADQHQGVSAQRYHWRARYITAELLRDRHITADVWFEYGRAVGRLALTQYGPRKLLSLWQSHQAFQHALDLDGNHAHAHYALGLWYQMVPRALGGSVSRALAYFHAATRLAPDQMGFWMGLGRCAMAARQWDVAERAFQHAVQLPAQTVADRRRHLEANAWLLRWHLEQDISEVKNHA</sequence>
<evidence type="ECO:0000313" key="4">
    <source>
        <dbReference type="EMBL" id="AEW04045.1"/>
    </source>
</evidence>
<dbReference type="SMART" id="SM00563">
    <property type="entry name" value="PlsC"/>
    <property type="match status" value="1"/>
</dbReference>
<evidence type="ECO:0000256" key="2">
    <source>
        <dbReference type="ARBA" id="ARBA00023315"/>
    </source>
</evidence>
<organism evidence="4 5">
    <name type="scientific">Sulfobacillus acidophilus (strain ATCC 700253 / DSM 10332 / NAL)</name>
    <dbReference type="NCBI Taxonomy" id="679936"/>
    <lineage>
        <taxon>Bacteria</taxon>
        <taxon>Bacillati</taxon>
        <taxon>Bacillota</taxon>
        <taxon>Clostridia</taxon>
        <taxon>Eubacteriales</taxon>
        <taxon>Clostridiales Family XVII. Incertae Sedis</taxon>
        <taxon>Sulfobacillus</taxon>
    </lineage>
</organism>
<dbReference type="CDD" id="cd07989">
    <property type="entry name" value="LPLAT_AGPAT-like"/>
    <property type="match status" value="1"/>
</dbReference>
<dbReference type="PANTHER" id="PTHR10434">
    <property type="entry name" value="1-ACYL-SN-GLYCEROL-3-PHOSPHATE ACYLTRANSFERASE"/>
    <property type="match status" value="1"/>
</dbReference>
<dbReference type="SUPFAM" id="SSF48452">
    <property type="entry name" value="TPR-like"/>
    <property type="match status" value="1"/>
</dbReference>
<reference evidence="4 5" key="2">
    <citation type="journal article" date="2012" name="Stand. Genomic Sci.">
        <title>Complete genome sequence of the moderately thermophilic mineral-sulfide-oxidizing firmicute Sulfobacillus acidophilus type strain (NAL(T)).</title>
        <authorList>
            <person name="Anderson I."/>
            <person name="Chertkov O."/>
            <person name="Chen A."/>
            <person name="Saunders E."/>
            <person name="Lapidus A."/>
            <person name="Nolan M."/>
            <person name="Lucas S."/>
            <person name="Hammon N."/>
            <person name="Deshpande S."/>
            <person name="Cheng J.F."/>
            <person name="Han C."/>
            <person name="Tapia R."/>
            <person name="Goodwin L.A."/>
            <person name="Pitluck S."/>
            <person name="Liolios K."/>
            <person name="Pagani I."/>
            <person name="Ivanova N."/>
            <person name="Mikhailova N."/>
            <person name="Pati A."/>
            <person name="Palaniappan K."/>
            <person name="Land M."/>
            <person name="Pan C."/>
            <person name="Rohde M."/>
            <person name="Pukall R."/>
            <person name="Goker M."/>
            <person name="Detter J.C."/>
            <person name="Woyke T."/>
            <person name="Bristow J."/>
            <person name="Eisen J.A."/>
            <person name="Markowitz V."/>
            <person name="Hugenholtz P."/>
            <person name="Kyrpides N.C."/>
            <person name="Klenk H.P."/>
            <person name="Mavromatis K."/>
        </authorList>
    </citation>
    <scope>NUCLEOTIDE SEQUENCE [LARGE SCALE GENOMIC DNA]</scope>
    <source>
        <strain evidence="5">ATCC 700253 / DSM 10332 / NAL</strain>
    </source>
</reference>
<dbReference type="AlphaFoldDB" id="G8TYT0"/>
<keyword evidence="1" id="KW-0808">Transferase</keyword>
<evidence type="ECO:0000313" key="5">
    <source>
        <dbReference type="Proteomes" id="UP000005439"/>
    </source>
</evidence>
<dbReference type="EMBL" id="CP003179">
    <property type="protein sequence ID" value="AEW04045.1"/>
    <property type="molecule type" value="Genomic_DNA"/>
</dbReference>
<evidence type="ECO:0000259" key="3">
    <source>
        <dbReference type="SMART" id="SM00563"/>
    </source>
</evidence>
<dbReference type="Pfam" id="PF01553">
    <property type="entry name" value="Acyltransferase"/>
    <property type="match status" value="1"/>
</dbReference>
<dbReference type="GO" id="GO:0006654">
    <property type="term" value="P:phosphatidic acid biosynthetic process"/>
    <property type="evidence" value="ECO:0007669"/>
    <property type="project" value="TreeGrafter"/>
</dbReference>
<dbReference type="PANTHER" id="PTHR10434:SF11">
    <property type="entry name" value="1-ACYL-SN-GLYCEROL-3-PHOSPHATE ACYLTRANSFERASE"/>
    <property type="match status" value="1"/>
</dbReference>
<accession>G8TYT0</accession>
<dbReference type="KEGG" id="sap:Sulac_0499"/>
<feature type="domain" description="Phospholipid/glycerol acyltransferase" evidence="3">
    <location>
        <begin position="34"/>
        <end position="150"/>
    </location>
</feature>
<name>G8TYT0_SULAD</name>
<evidence type="ECO:0000256" key="1">
    <source>
        <dbReference type="ARBA" id="ARBA00022679"/>
    </source>
</evidence>
<dbReference type="STRING" id="679936.Sulac_0499"/>
<reference evidence="5" key="1">
    <citation type="submission" date="2011-12" db="EMBL/GenBank/DDBJ databases">
        <title>The complete genome of chromosome of Sulfobacillus acidophilus DSM 10332.</title>
        <authorList>
            <person name="Lucas S."/>
            <person name="Han J."/>
            <person name="Lapidus A."/>
            <person name="Bruce D."/>
            <person name="Goodwin L."/>
            <person name="Pitluck S."/>
            <person name="Peters L."/>
            <person name="Kyrpides N."/>
            <person name="Mavromatis K."/>
            <person name="Ivanova N."/>
            <person name="Mikhailova N."/>
            <person name="Chertkov O."/>
            <person name="Saunders E."/>
            <person name="Detter J.C."/>
            <person name="Tapia R."/>
            <person name="Han C."/>
            <person name="Land M."/>
            <person name="Hauser L."/>
            <person name="Markowitz V."/>
            <person name="Cheng J.-F."/>
            <person name="Hugenholtz P."/>
            <person name="Woyke T."/>
            <person name="Wu D."/>
            <person name="Pukall R."/>
            <person name="Gehrich-Schroeter G."/>
            <person name="Schneider S."/>
            <person name="Klenk H.-P."/>
            <person name="Eisen J.A."/>
        </authorList>
    </citation>
    <scope>NUCLEOTIDE SEQUENCE [LARGE SCALE GENOMIC DNA]</scope>
    <source>
        <strain evidence="5">ATCC 700253 / DSM 10332 / NAL</strain>
    </source>
</reference>
<dbReference type="PATRIC" id="fig|679936.5.peg.523"/>